<comment type="similarity">
    <text evidence="1">Belongs to the universal ribosomal protein uL2 family.</text>
</comment>
<proteinExistence type="inferred from homology"/>
<dbReference type="PANTHER" id="PTHR13691">
    <property type="entry name" value="RIBOSOMAL PROTEIN L2"/>
    <property type="match status" value="1"/>
</dbReference>
<dbReference type="SUPFAM" id="SSF50249">
    <property type="entry name" value="Nucleic acid-binding proteins"/>
    <property type="match status" value="1"/>
</dbReference>
<dbReference type="InterPro" id="IPR022666">
    <property type="entry name" value="Ribosomal_uL2_RNA-bd_dom"/>
</dbReference>
<evidence type="ECO:0000259" key="6">
    <source>
        <dbReference type="SMART" id="SM01382"/>
    </source>
</evidence>
<dbReference type="PATRIC" id="fig|1618443.3.peg.1368"/>
<dbReference type="Gene3D" id="4.10.950.10">
    <property type="entry name" value="Ribosomal protein L2, domain 3"/>
    <property type="match status" value="1"/>
</dbReference>
<keyword evidence="2 8" id="KW-0689">Ribosomal protein</keyword>
<dbReference type="SMART" id="SM01383">
    <property type="entry name" value="Ribosomal_L2"/>
    <property type="match status" value="1"/>
</dbReference>
<dbReference type="InterPro" id="IPR022669">
    <property type="entry name" value="Ribosomal_uL2_C"/>
</dbReference>
<dbReference type="SMART" id="SM01382">
    <property type="entry name" value="Ribosomal_L2_C"/>
    <property type="match status" value="1"/>
</dbReference>
<dbReference type="SUPFAM" id="SSF50104">
    <property type="entry name" value="Translation proteins SH3-like domain"/>
    <property type="match status" value="1"/>
</dbReference>
<dbReference type="FunFam" id="2.30.30.30:FF:000001">
    <property type="entry name" value="50S ribosomal protein L2"/>
    <property type="match status" value="1"/>
</dbReference>
<evidence type="ECO:0000256" key="3">
    <source>
        <dbReference type="ARBA" id="ARBA00023274"/>
    </source>
</evidence>
<dbReference type="PANTHER" id="PTHR13691:SF5">
    <property type="entry name" value="LARGE RIBOSOMAL SUBUNIT PROTEIN UL2M"/>
    <property type="match status" value="1"/>
</dbReference>
<feature type="region of interest" description="Disordered" evidence="5">
    <location>
        <begin position="191"/>
        <end position="238"/>
    </location>
</feature>
<evidence type="ECO:0000259" key="7">
    <source>
        <dbReference type="SMART" id="SM01383"/>
    </source>
</evidence>
<dbReference type="InterPro" id="IPR012340">
    <property type="entry name" value="NA-bd_OB-fold"/>
</dbReference>
<dbReference type="EMBL" id="LCFP01000012">
    <property type="protein sequence ID" value="KKS96014.1"/>
    <property type="molecule type" value="Genomic_DNA"/>
</dbReference>
<feature type="domain" description="Large ribosomal subunit protein uL2 C-terminal" evidence="6">
    <location>
        <begin position="104"/>
        <end position="233"/>
    </location>
</feature>
<dbReference type="GO" id="GO:0003735">
    <property type="term" value="F:structural constituent of ribosome"/>
    <property type="evidence" value="ECO:0007669"/>
    <property type="project" value="InterPro"/>
</dbReference>
<comment type="caution">
    <text evidence="8">The sequence shown here is derived from an EMBL/GenBank/DDBJ whole genome shotgun (WGS) entry which is preliminary data.</text>
</comment>
<dbReference type="Pfam" id="PF00181">
    <property type="entry name" value="Ribosomal_L2_N"/>
    <property type="match status" value="1"/>
</dbReference>
<evidence type="ECO:0000256" key="5">
    <source>
        <dbReference type="SAM" id="MobiDB-lite"/>
    </source>
</evidence>
<evidence type="ECO:0000256" key="4">
    <source>
        <dbReference type="ARBA" id="ARBA00035459"/>
    </source>
</evidence>
<dbReference type="NCBIfam" id="TIGR01171">
    <property type="entry name" value="rplB_bact"/>
    <property type="match status" value="1"/>
</dbReference>
<dbReference type="InterPro" id="IPR014722">
    <property type="entry name" value="Rib_uL2_dom2"/>
</dbReference>
<evidence type="ECO:0000256" key="1">
    <source>
        <dbReference type="ARBA" id="ARBA00005636"/>
    </source>
</evidence>
<keyword evidence="3" id="KW-0687">Ribonucleoprotein</keyword>
<evidence type="ECO:0000313" key="9">
    <source>
        <dbReference type="Proteomes" id="UP000034894"/>
    </source>
</evidence>
<dbReference type="GO" id="GO:0003723">
    <property type="term" value="F:RNA binding"/>
    <property type="evidence" value="ECO:0007669"/>
    <property type="project" value="InterPro"/>
</dbReference>
<dbReference type="AlphaFoldDB" id="A0A0G1DEF9"/>
<dbReference type="Pfam" id="PF03947">
    <property type="entry name" value="Ribosomal_L2_C"/>
    <property type="match status" value="1"/>
</dbReference>
<dbReference type="InterPro" id="IPR005880">
    <property type="entry name" value="Ribosomal_uL2_bac/org-type"/>
</dbReference>
<dbReference type="InterPro" id="IPR002171">
    <property type="entry name" value="Ribosomal_uL2"/>
</dbReference>
<dbReference type="PIRSF" id="PIRSF002158">
    <property type="entry name" value="Ribosomal_L2"/>
    <property type="match status" value="1"/>
</dbReference>
<evidence type="ECO:0000313" key="8">
    <source>
        <dbReference type="EMBL" id="KKS96014.1"/>
    </source>
</evidence>
<reference evidence="8 9" key="1">
    <citation type="journal article" date="2015" name="Nature">
        <title>rRNA introns, odd ribosomes, and small enigmatic genomes across a large radiation of phyla.</title>
        <authorList>
            <person name="Brown C.T."/>
            <person name="Hug L.A."/>
            <person name="Thomas B.C."/>
            <person name="Sharon I."/>
            <person name="Castelle C.J."/>
            <person name="Singh A."/>
            <person name="Wilkins M.J."/>
            <person name="Williams K.H."/>
            <person name="Banfield J.F."/>
        </authorList>
    </citation>
    <scope>NUCLEOTIDE SEQUENCE [LARGE SCALE GENOMIC DNA]</scope>
</reference>
<feature type="domain" description="Large ribosomal subunit protein uL2 RNA-binding" evidence="7">
    <location>
        <begin position="22"/>
        <end position="98"/>
    </location>
</feature>
<dbReference type="InterPro" id="IPR014726">
    <property type="entry name" value="Ribosomal_uL2_dom3"/>
</dbReference>
<dbReference type="GO" id="GO:0015934">
    <property type="term" value="C:large ribosomal subunit"/>
    <property type="evidence" value="ECO:0007669"/>
    <property type="project" value="InterPro"/>
</dbReference>
<organism evidence="8 9">
    <name type="scientific">Candidatus Gottesmanbacteria bacterium GW2011_GWA2_43_14</name>
    <dbReference type="NCBI Taxonomy" id="1618443"/>
    <lineage>
        <taxon>Bacteria</taxon>
        <taxon>Candidatus Gottesmaniibacteriota</taxon>
    </lineage>
</organism>
<accession>A0A0G1DEF9</accession>
<protein>
    <recommendedName>
        <fullName evidence="4">50S ribosomal protein L2</fullName>
    </recommendedName>
</protein>
<dbReference type="GO" id="GO:0002181">
    <property type="term" value="P:cytoplasmic translation"/>
    <property type="evidence" value="ECO:0007669"/>
    <property type="project" value="TreeGrafter"/>
</dbReference>
<evidence type="ECO:0000256" key="2">
    <source>
        <dbReference type="ARBA" id="ARBA00022980"/>
    </source>
</evidence>
<name>A0A0G1DEF9_9BACT</name>
<dbReference type="InterPro" id="IPR008991">
    <property type="entry name" value="Translation_prot_SH3-like_sf"/>
</dbReference>
<sequence>MKNLSRKRPEKQLTQILSKHSGRNQTGKVTVRHQGGREKRYYRQIDFRRDKFGVLGKVVAFEYDPNRNVDLALIHYADGEKKYILSPIGLELGQTVISGSEVEAHVGNAMPMSRVPIGMAIHNVELHPGRGGQVVRGAGTMATILAREGGFAHVKLPSGEIRKIRDNGLATIGQLGNQTWKDTQIGSAGRARHMGQRPSVRGTAMHPGSHPHGGGEGRSGEGLKSSKTPWGKVARGMITRKRGKYSDKYIISKRKKKGRIK</sequence>
<gene>
    <name evidence="8" type="ORF">UV73_C0012G0042</name>
</gene>
<dbReference type="GO" id="GO:0016740">
    <property type="term" value="F:transferase activity"/>
    <property type="evidence" value="ECO:0007669"/>
    <property type="project" value="InterPro"/>
</dbReference>
<dbReference type="Gene3D" id="2.40.50.140">
    <property type="entry name" value="Nucleic acid-binding proteins"/>
    <property type="match status" value="1"/>
</dbReference>
<dbReference type="Proteomes" id="UP000034894">
    <property type="component" value="Unassembled WGS sequence"/>
</dbReference>
<dbReference type="Gene3D" id="2.30.30.30">
    <property type="match status" value="1"/>
</dbReference>
<dbReference type="STRING" id="1618443.UV73_C0012G0042"/>